<feature type="domain" description="DUF243" evidence="2">
    <location>
        <begin position="56"/>
        <end position="155"/>
    </location>
</feature>
<feature type="region of interest" description="Disordered" evidence="1">
    <location>
        <begin position="158"/>
        <end position="193"/>
    </location>
</feature>
<reference evidence="3" key="1">
    <citation type="submission" date="2019-08" db="EMBL/GenBank/DDBJ databases">
        <title>The genome of the North American firefly Photinus pyralis.</title>
        <authorList>
            <consortium name="Photinus pyralis genome working group"/>
            <person name="Fallon T.R."/>
            <person name="Sander Lower S.E."/>
            <person name="Weng J.-K."/>
        </authorList>
    </citation>
    <scope>NUCLEOTIDE SEQUENCE</scope>
    <source>
        <strain evidence="3">TRF0915ILg1</strain>
        <tissue evidence="3">Whole body</tissue>
    </source>
</reference>
<evidence type="ECO:0000259" key="2">
    <source>
        <dbReference type="SMART" id="SM00690"/>
    </source>
</evidence>
<dbReference type="PANTHER" id="PTHR31927">
    <property type="entry name" value="FI07246P-RELATED-RELATED"/>
    <property type="match status" value="1"/>
</dbReference>
<accession>A0A8K0GH05</accession>
<evidence type="ECO:0000313" key="3">
    <source>
        <dbReference type="EMBL" id="KAF2897718.1"/>
    </source>
</evidence>
<dbReference type="GO" id="GO:0040003">
    <property type="term" value="P:chitin-based cuticle development"/>
    <property type="evidence" value="ECO:0007669"/>
    <property type="project" value="TreeGrafter"/>
</dbReference>
<gene>
    <name evidence="3" type="ORF">ILUMI_08459</name>
</gene>
<proteinExistence type="predicted"/>
<organism evidence="3 4">
    <name type="scientific">Ignelater luminosus</name>
    <name type="common">Cucubano</name>
    <name type="synonym">Pyrophorus luminosus</name>
    <dbReference type="NCBI Taxonomy" id="2038154"/>
    <lineage>
        <taxon>Eukaryota</taxon>
        <taxon>Metazoa</taxon>
        <taxon>Ecdysozoa</taxon>
        <taxon>Arthropoda</taxon>
        <taxon>Hexapoda</taxon>
        <taxon>Insecta</taxon>
        <taxon>Pterygota</taxon>
        <taxon>Neoptera</taxon>
        <taxon>Endopterygota</taxon>
        <taxon>Coleoptera</taxon>
        <taxon>Polyphaga</taxon>
        <taxon>Elateriformia</taxon>
        <taxon>Elateroidea</taxon>
        <taxon>Elateridae</taxon>
        <taxon>Agrypninae</taxon>
        <taxon>Pyrophorini</taxon>
        <taxon>Ignelater</taxon>
    </lineage>
</organism>
<dbReference type="SMART" id="SM00690">
    <property type="entry name" value="DM5"/>
    <property type="match status" value="1"/>
</dbReference>
<name>A0A8K0GH05_IGNLU</name>
<comment type="caution">
    <text evidence="3">The sequence shown here is derived from an EMBL/GenBank/DDBJ whole genome shotgun (WGS) entry which is preliminary data.</text>
</comment>
<dbReference type="GO" id="GO:0008010">
    <property type="term" value="F:structural constituent of chitin-based larval cuticle"/>
    <property type="evidence" value="ECO:0007669"/>
    <property type="project" value="TreeGrafter"/>
</dbReference>
<evidence type="ECO:0000313" key="4">
    <source>
        <dbReference type="Proteomes" id="UP000801492"/>
    </source>
</evidence>
<feature type="compositionally biased region" description="Low complexity" evidence="1">
    <location>
        <begin position="170"/>
        <end position="184"/>
    </location>
</feature>
<dbReference type="OrthoDB" id="6376010at2759"/>
<protein>
    <recommendedName>
        <fullName evidence="2">DUF243 domain-containing protein</fullName>
    </recommendedName>
</protein>
<keyword evidence="4" id="KW-1185">Reference proteome</keyword>
<dbReference type="InterPro" id="IPR004145">
    <property type="entry name" value="DUF243"/>
</dbReference>
<dbReference type="Pfam" id="PF03103">
    <property type="entry name" value="DUF243"/>
    <property type="match status" value="1"/>
</dbReference>
<sequence>MKFHYDVISAFIVVAYGRPSPEAGFSSIGSSYSAPSGPSSSYGAPSPQYGAPPHQPVVHKHVYVHVPPPEPEYYPPHKPIHVAPAQKHYKIIFIKAPTPPTPTAPVIPLQPQNEEKTLVYVLVKKPEEAPEIHIPTPAPTQPSKPEVYFIRYKTRKQEGYPDSGVPESQYGAPAAPPSGEYGAPSGSGSGGYH</sequence>
<dbReference type="AlphaFoldDB" id="A0A8K0GH05"/>
<evidence type="ECO:0000256" key="1">
    <source>
        <dbReference type="SAM" id="MobiDB-lite"/>
    </source>
</evidence>
<dbReference type="Proteomes" id="UP000801492">
    <property type="component" value="Unassembled WGS sequence"/>
</dbReference>
<dbReference type="EMBL" id="VTPC01003962">
    <property type="protein sequence ID" value="KAF2897718.1"/>
    <property type="molecule type" value="Genomic_DNA"/>
</dbReference>
<dbReference type="PANTHER" id="PTHR31927:SF13">
    <property type="entry name" value="TWEEDLEBETA"/>
    <property type="match status" value="1"/>
</dbReference>
<dbReference type="GO" id="GO:0062129">
    <property type="term" value="C:chitin-based extracellular matrix"/>
    <property type="evidence" value="ECO:0007669"/>
    <property type="project" value="TreeGrafter"/>
</dbReference>